<dbReference type="PANTHER" id="PTHR41878:SF1">
    <property type="entry name" value="TNPR PROTEIN"/>
    <property type="match status" value="1"/>
</dbReference>
<sequence>MPRKKSSETAAQGGIVRRGKFAKNGEIKPPAGAHPQRYRLLMHLNDTEIWRHLEIPGSMSFADLHSAIQIAFGWEDMHLHLFTVRKMKIGICPDGNVDDLPPNFYFEEDVCLELILLNVKKFLYEYDFGDGWAVTIYVEKAEEAQKVSPPRLINLCGGMACDDCGGPDGLAELPPIAADIGELNLLLEETFDQ</sequence>
<dbReference type="EMBL" id="DXEW01000020">
    <property type="protein sequence ID" value="HIX50393.1"/>
    <property type="molecule type" value="Genomic_DNA"/>
</dbReference>
<dbReference type="InterPro" id="IPR012912">
    <property type="entry name" value="Plasmid_pRiA4b_Orf3-like"/>
</dbReference>
<dbReference type="Pfam" id="PF07929">
    <property type="entry name" value="PRiA4_ORF3"/>
    <property type="match status" value="1"/>
</dbReference>
<dbReference type="SUPFAM" id="SSF159941">
    <property type="entry name" value="MM3350-like"/>
    <property type="match status" value="1"/>
</dbReference>
<feature type="domain" description="Plasmid pRiA4b Orf3-like" evidence="1">
    <location>
        <begin position="42"/>
        <end position="179"/>
    </location>
</feature>
<gene>
    <name evidence="2" type="ORF">H9851_03830</name>
</gene>
<evidence type="ECO:0000313" key="2">
    <source>
        <dbReference type="EMBL" id="HIX50393.1"/>
    </source>
</evidence>
<reference evidence="2" key="1">
    <citation type="journal article" date="2021" name="PeerJ">
        <title>Extensive microbial diversity within the chicken gut microbiome revealed by metagenomics and culture.</title>
        <authorList>
            <person name="Gilroy R."/>
            <person name="Ravi A."/>
            <person name="Getino M."/>
            <person name="Pursley I."/>
            <person name="Horton D.L."/>
            <person name="Alikhan N.F."/>
            <person name="Baker D."/>
            <person name="Gharbi K."/>
            <person name="Hall N."/>
            <person name="Watson M."/>
            <person name="Adriaenssens E.M."/>
            <person name="Foster-Nyarko E."/>
            <person name="Jarju S."/>
            <person name="Secka A."/>
            <person name="Antonio M."/>
            <person name="Oren A."/>
            <person name="Chaudhuri R.R."/>
            <person name="La Ragione R."/>
            <person name="Hildebrand F."/>
            <person name="Pallen M.J."/>
        </authorList>
    </citation>
    <scope>NUCLEOTIDE SEQUENCE</scope>
    <source>
        <strain evidence="2">2189</strain>
    </source>
</reference>
<reference evidence="2" key="2">
    <citation type="submission" date="2021-04" db="EMBL/GenBank/DDBJ databases">
        <authorList>
            <person name="Gilroy R."/>
        </authorList>
    </citation>
    <scope>NUCLEOTIDE SEQUENCE</scope>
    <source>
        <strain evidence="2">2189</strain>
    </source>
</reference>
<name>A0A9D2AUI1_9FIRM</name>
<evidence type="ECO:0000313" key="3">
    <source>
        <dbReference type="Proteomes" id="UP000886847"/>
    </source>
</evidence>
<protein>
    <submittedName>
        <fullName evidence="2">Plasmid pRiA4b ORF-3 family protein</fullName>
    </submittedName>
</protein>
<organism evidence="2 3">
    <name type="scientific">Candidatus Borkfalkia faecavium</name>
    <dbReference type="NCBI Taxonomy" id="2838508"/>
    <lineage>
        <taxon>Bacteria</taxon>
        <taxon>Bacillati</taxon>
        <taxon>Bacillota</taxon>
        <taxon>Clostridia</taxon>
        <taxon>Christensenellales</taxon>
        <taxon>Christensenellaceae</taxon>
        <taxon>Candidatus Borkfalkia</taxon>
    </lineage>
</organism>
<proteinExistence type="predicted"/>
<evidence type="ECO:0000259" key="1">
    <source>
        <dbReference type="Pfam" id="PF07929"/>
    </source>
</evidence>
<dbReference type="Proteomes" id="UP000886847">
    <property type="component" value="Unassembled WGS sequence"/>
</dbReference>
<dbReference type="InterPro" id="IPR024047">
    <property type="entry name" value="MM3350-like_sf"/>
</dbReference>
<dbReference type="PANTHER" id="PTHR41878">
    <property type="entry name" value="LEXA REPRESSOR-RELATED"/>
    <property type="match status" value="1"/>
</dbReference>
<accession>A0A9D2AUI1</accession>
<comment type="caution">
    <text evidence="2">The sequence shown here is derived from an EMBL/GenBank/DDBJ whole genome shotgun (WGS) entry which is preliminary data.</text>
</comment>
<dbReference type="AlphaFoldDB" id="A0A9D2AUI1"/>
<dbReference type="Gene3D" id="3.10.290.30">
    <property type="entry name" value="MM3350-like"/>
    <property type="match status" value="1"/>
</dbReference>